<reference evidence="1 2" key="1">
    <citation type="submission" date="2014-09" db="EMBL/GenBank/DDBJ databases">
        <title>Butyrate-producing bacteria isolated from human gut.</title>
        <authorList>
            <person name="Zhang Q."/>
            <person name="Zhao L."/>
        </authorList>
    </citation>
    <scope>NUCLEOTIDE SEQUENCE [LARGE SCALE GENOMIC DNA]</scope>
    <source>
        <strain evidence="1 2">21</strain>
    </source>
</reference>
<evidence type="ECO:0000313" key="2">
    <source>
        <dbReference type="Proteomes" id="UP000245288"/>
    </source>
</evidence>
<dbReference type="RefSeq" id="WP_109215228.1">
    <property type="nucleotide sequence ID" value="NZ_JRFU01000061.1"/>
</dbReference>
<dbReference type="EMBL" id="JRFU01000061">
    <property type="protein sequence ID" value="PWE87079.1"/>
    <property type="molecule type" value="Genomic_DNA"/>
</dbReference>
<accession>A0A2V1JSF0</accession>
<gene>
    <name evidence="1" type="ORF">LG34_05950</name>
</gene>
<name>A0A2V1JSF0_EUBRA</name>
<dbReference type="OrthoDB" id="1949411at2"/>
<proteinExistence type="predicted"/>
<organism evidence="1 2">
    <name type="scientific">Eubacterium ramulus</name>
    <dbReference type="NCBI Taxonomy" id="39490"/>
    <lineage>
        <taxon>Bacteria</taxon>
        <taxon>Bacillati</taxon>
        <taxon>Bacillota</taxon>
        <taxon>Clostridia</taxon>
        <taxon>Eubacteriales</taxon>
        <taxon>Eubacteriaceae</taxon>
        <taxon>Eubacterium</taxon>
    </lineage>
</organism>
<protein>
    <submittedName>
        <fullName evidence="1">Uncharacterized protein</fullName>
    </submittedName>
</protein>
<sequence length="578" mass="61299">MAIKGSAQTTLIDVTDAYSVMLTSEAYTFQGNSEGAPAGSTCSTDIVAYCGDVPCKISVSSEDIVCPTGISASVANNNSLSPTITFKTTAVIKAACEATVPISVDGLVINKKFSFAIAKTGEKGDTGKDGKQLFAKCLTASDIATKTATITPPTSFSLYVGATVSVTFNESNTATSPTLNVNSTGAKPIYAFGVALSRVYYWVAKSTVQFVYNGSAWVMTADSAMSLAAQWACENDTAYIEGSKIYAGSIGTIQLAANSITAEKIDVDDLFAQKITATHLTIEGDSVFKGTIDGADGVFAGSMQAKKVYLGSTDLTHVSNGDLGLTSTTFTLDGENAIIQQYYDAEDGGAGGSYYDKAYIATIGGSLEGGPAHAQCELRSESYRRSEASGELRLGTSFIHVDPDLVKIYSDTNIDMSAETIVLNGTNWDTFKSQHGYDWSTFGTANTTDTWVPVMNGSKVNHRVLPTDVAATIDGGCFQKRNKIVTVNGWGVGASSIIFNLPSTWRPVKGNGVFSGFCYNISNHAFYPVTGNFDTNGVPSVYAISTWNSAYNNYAIYNSSTDRRSNFQLYVTGSWLAN</sequence>
<keyword evidence="2" id="KW-1185">Reference proteome</keyword>
<dbReference type="AlphaFoldDB" id="A0A2V1JSF0"/>
<comment type="caution">
    <text evidence="1">The sequence shown here is derived from an EMBL/GenBank/DDBJ whole genome shotgun (WGS) entry which is preliminary data.</text>
</comment>
<dbReference type="Proteomes" id="UP000245288">
    <property type="component" value="Unassembled WGS sequence"/>
</dbReference>
<evidence type="ECO:0000313" key="1">
    <source>
        <dbReference type="EMBL" id="PWE87079.1"/>
    </source>
</evidence>